<organism evidence="1 2">
    <name type="scientific">Flavobacterium stagni</name>
    <dbReference type="NCBI Taxonomy" id="2506421"/>
    <lineage>
        <taxon>Bacteria</taxon>
        <taxon>Pseudomonadati</taxon>
        <taxon>Bacteroidota</taxon>
        <taxon>Flavobacteriia</taxon>
        <taxon>Flavobacteriales</taxon>
        <taxon>Flavobacteriaceae</taxon>
        <taxon>Flavobacterium</taxon>
    </lineage>
</organism>
<protein>
    <submittedName>
        <fullName evidence="1">Uncharacterized protein</fullName>
    </submittedName>
</protein>
<proteinExistence type="predicted"/>
<dbReference type="Proteomes" id="UP000289857">
    <property type="component" value="Unassembled WGS sequence"/>
</dbReference>
<dbReference type="RefSeq" id="WP_129462492.1">
    <property type="nucleotide sequence ID" value="NZ_SBKN01000012.1"/>
</dbReference>
<evidence type="ECO:0000313" key="1">
    <source>
        <dbReference type="EMBL" id="RXR18882.1"/>
    </source>
</evidence>
<name>A0A4Q1K2X7_9FLAO</name>
<dbReference type="EMBL" id="SBKN01000012">
    <property type="protein sequence ID" value="RXR18882.1"/>
    <property type="molecule type" value="Genomic_DNA"/>
</dbReference>
<keyword evidence="2" id="KW-1185">Reference proteome</keyword>
<evidence type="ECO:0000313" key="2">
    <source>
        <dbReference type="Proteomes" id="UP000289857"/>
    </source>
</evidence>
<reference evidence="2" key="1">
    <citation type="submission" date="2019-01" db="EMBL/GenBank/DDBJ databases">
        <title>Cytophagaceae bacterium strain CAR-16.</title>
        <authorList>
            <person name="Chen W.-M."/>
        </authorList>
    </citation>
    <scope>NUCLEOTIDE SEQUENCE [LARGE SCALE GENOMIC DNA]</scope>
    <source>
        <strain evidence="2">WWJ-16</strain>
    </source>
</reference>
<dbReference type="AlphaFoldDB" id="A0A4Q1K2X7"/>
<comment type="caution">
    <text evidence="1">The sequence shown here is derived from an EMBL/GenBank/DDBJ whole genome shotgun (WGS) entry which is preliminary data.</text>
</comment>
<gene>
    <name evidence="1" type="ORF">EQG61_13570</name>
</gene>
<dbReference type="OrthoDB" id="6656969at2"/>
<sequence>MRQKKIRGHKRRHKQIDNWRLDNLSLDLTDYLLNERDRYYAKIRVHPWSGISLTNSITPQPKGKTKQKMLNGLLDIYENWKTQLDKLGKPYYLKVWLFEPRFSQSQVVCAIGDNVGFYENTFYKPDSDKTIQLDRYGTLKTKLSNLNWDYSLDEDHYDNTLVGEPEIYVSRQDYEETVKWFDKLLKKPHRTQKFKEPIGETTELYSFKRGDVWLGGQK</sequence>
<accession>A0A4Q1K2X7</accession>